<name>A0A087UVY0_STEMI</name>
<evidence type="ECO:0000313" key="1">
    <source>
        <dbReference type="EMBL" id="KFM81519.1"/>
    </source>
</evidence>
<accession>A0A087UVY0</accession>
<dbReference type="EMBL" id="KK121913">
    <property type="protein sequence ID" value="KFM81519.1"/>
    <property type="molecule type" value="Genomic_DNA"/>
</dbReference>
<gene>
    <name evidence="1" type="ORF">X975_18597</name>
</gene>
<evidence type="ECO:0000313" key="2">
    <source>
        <dbReference type="Proteomes" id="UP000054359"/>
    </source>
</evidence>
<dbReference type="Proteomes" id="UP000054359">
    <property type="component" value="Unassembled WGS sequence"/>
</dbReference>
<proteinExistence type="predicted"/>
<reference evidence="1 2" key="1">
    <citation type="submission" date="2013-11" db="EMBL/GenBank/DDBJ databases">
        <title>Genome sequencing of Stegodyphus mimosarum.</title>
        <authorList>
            <person name="Bechsgaard J."/>
        </authorList>
    </citation>
    <scope>NUCLEOTIDE SEQUENCE [LARGE SCALE GENOMIC DNA]</scope>
</reference>
<sequence length="169" mass="19808">MILKIPFRQTGFLNRQIRDYRNSLVDQVKEFPNSSEDLGKEFPNSLEGLEKEFPNFSEDLEKEFPNFLVDLVKGFPNSSAVQERGMEQAILCTVLFRKECLNSWAVLEKDPITTSKRIPIEDRCYSYYFNRNCFNAILRTTMLFIVRSEWAVSGFVMPRNESPPLLYQK</sequence>
<dbReference type="AlphaFoldDB" id="A0A087UVY0"/>
<organism evidence="1 2">
    <name type="scientific">Stegodyphus mimosarum</name>
    <name type="common">African social velvet spider</name>
    <dbReference type="NCBI Taxonomy" id="407821"/>
    <lineage>
        <taxon>Eukaryota</taxon>
        <taxon>Metazoa</taxon>
        <taxon>Ecdysozoa</taxon>
        <taxon>Arthropoda</taxon>
        <taxon>Chelicerata</taxon>
        <taxon>Arachnida</taxon>
        <taxon>Araneae</taxon>
        <taxon>Araneomorphae</taxon>
        <taxon>Entelegynae</taxon>
        <taxon>Eresoidea</taxon>
        <taxon>Eresidae</taxon>
        <taxon>Stegodyphus</taxon>
    </lineage>
</organism>
<keyword evidence="2" id="KW-1185">Reference proteome</keyword>
<feature type="non-terminal residue" evidence="1">
    <location>
        <position position="169"/>
    </location>
</feature>
<protein>
    <submittedName>
        <fullName evidence="1">Uncharacterized protein</fullName>
    </submittedName>
</protein>